<keyword evidence="2" id="KW-0696">RNA-directed RNA polymerase</keyword>
<gene>
    <name evidence="2" type="ORF">STAS_26673</name>
</gene>
<evidence type="ECO:0000256" key="1">
    <source>
        <dbReference type="SAM" id="MobiDB-lite"/>
    </source>
</evidence>
<keyword evidence="2" id="KW-0808">Transferase</keyword>
<comment type="caution">
    <text evidence="2">The sequence shown here is derived from an EMBL/GenBank/DDBJ whole genome shotgun (WGS) entry which is preliminary data.</text>
</comment>
<name>A0A5A7QVY0_STRAF</name>
<evidence type="ECO:0000313" key="3">
    <source>
        <dbReference type="Proteomes" id="UP000325081"/>
    </source>
</evidence>
<keyword evidence="2" id="KW-0548">Nucleotidyltransferase</keyword>
<keyword evidence="3" id="KW-1185">Reference proteome</keyword>
<dbReference type="Proteomes" id="UP000325081">
    <property type="component" value="Unassembled WGS sequence"/>
</dbReference>
<evidence type="ECO:0000313" key="2">
    <source>
        <dbReference type="EMBL" id="GER49424.1"/>
    </source>
</evidence>
<proteinExistence type="predicted"/>
<reference evidence="3" key="1">
    <citation type="journal article" date="2019" name="Curr. Biol.">
        <title>Genome Sequence of Striga asiatica Provides Insight into the Evolution of Plant Parasitism.</title>
        <authorList>
            <person name="Yoshida S."/>
            <person name="Kim S."/>
            <person name="Wafula E.K."/>
            <person name="Tanskanen J."/>
            <person name="Kim Y.M."/>
            <person name="Honaas L."/>
            <person name="Yang Z."/>
            <person name="Spallek T."/>
            <person name="Conn C.E."/>
            <person name="Ichihashi Y."/>
            <person name="Cheong K."/>
            <person name="Cui S."/>
            <person name="Der J.P."/>
            <person name="Gundlach H."/>
            <person name="Jiao Y."/>
            <person name="Hori C."/>
            <person name="Ishida J.K."/>
            <person name="Kasahara H."/>
            <person name="Kiba T."/>
            <person name="Kim M.S."/>
            <person name="Koo N."/>
            <person name="Laohavisit A."/>
            <person name="Lee Y.H."/>
            <person name="Lumba S."/>
            <person name="McCourt P."/>
            <person name="Mortimer J.C."/>
            <person name="Mutuku J.M."/>
            <person name="Nomura T."/>
            <person name="Sasaki-Sekimoto Y."/>
            <person name="Seto Y."/>
            <person name="Wang Y."/>
            <person name="Wakatake T."/>
            <person name="Sakakibara H."/>
            <person name="Demura T."/>
            <person name="Yamaguchi S."/>
            <person name="Yoneyama K."/>
            <person name="Manabe R.I."/>
            <person name="Nelson D.C."/>
            <person name="Schulman A.H."/>
            <person name="Timko M.P."/>
            <person name="dePamphilis C.W."/>
            <person name="Choi D."/>
            <person name="Shirasu K."/>
        </authorList>
    </citation>
    <scope>NUCLEOTIDE SEQUENCE [LARGE SCALE GENOMIC DNA]</scope>
    <source>
        <strain evidence="3">cv. UVA1</strain>
    </source>
</reference>
<protein>
    <submittedName>
        <fullName evidence="2">RNA-directed RNA polymerase lambda-3</fullName>
    </submittedName>
</protein>
<feature type="region of interest" description="Disordered" evidence="1">
    <location>
        <begin position="1"/>
        <end position="20"/>
    </location>
</feature>
<sequence length="101" mass="11555">MDQIIYSDSQSDESDANSKNKRKKAFLNFAEVVGFRITRMCQVTIYGYSRAKPWSQIAPEKMMFVAQGAHKKLRWQNAKLQLQSLNDSWAISNASSTEDAF</sequence>
<dbReference type="AlphaFoldDB" id="A0A5A7QVY0"/>
<dbReference type="EMBL" id="BKCP01008527">
    <property type="protein sequence ID" value="GER49424.1"/>
    <property type="molecule type" value="Genomic_DNA"/>
</dbReference>
<accession>A0A5A7QVY0</accession>
<organism evidence="2 3">
    <name type="scientific">Striga asiatica</name>
    <name type="common">Asiatic witchweed</name>
    <name type="synonym">Buchnera asiatica</name>
    <dbReference type="NCBI Taxonomy" id="4170"/>
    <lineage>
        <taxon>Eukaryota</taxon>
        <taxon>Viridiplantae</taxon>
        <taxon>Streptophyta</taxon>
        <taxon>Embryophyta</taxon>
        <taxon>Tracheophyta</taxon>
        <taxon>Spermatophyta</taxon>
        <taxon>Magnoliopsida</taxon>
        <taxon>eudicotyledons</taxon>
        <taxon>Gunneridae</taxon>
        <taxon>Pentapetalae</taxon>
        <taxon>asterids</taxon>
        <taxon>lamiids</taxon>
        <taxon>Lamiales</taxon>
        <taxon>Orobanchaceae</taxon>
        <taxon>Buchnereae</taxon>
        <taxon>Striga</taxon>
    </lineage>
</organism>
<dbReference type="GO" id="GO:0003968">
    <property type="term" value="F:RNA-directed RNA polymerase activity"/>
    <property type="evidence" value="ECO:0007669"/>
    <property type="project" value="UniProtKB-KW"/>
</dbReference>